<feature type="region of interest" description="Disordered" evidence="2">
    <location>
        <begin position="1047"/>
        <end position="1096"/>
    </location>
</feature>
<dbReference type="InterPro" id="IPR013083">
    <property type="entry name" value="Znf_RING/FYVE/PHD"/>
</dbReference>
<dbReference type="InterPro" id="IPR058210">
    <property type="entry name" value="SACS/Nov_dom"/>
</dbReference>
<evidence type="ECO:0000259" key="3">
    <source>
        <dbReference type="PROSITE" id="PS50089"/>
    </source>
</evidence>
<dbReference type="Gene3D" id="3.30.40.10">
    <property type="entry name" value="Zinc/RING finger domain, C3HC4 (zinc finger)"/>
    <property type="match status" value="1"/>
</dbReference>
<dbReference type="InterPro" id="IPR001841">
    <property type="entry name" value="Znf_RING"/>
</dbReference>
<dbReference type="Proteomes" id="UP000823775">
    <property type="component" value="Unassembled WGS sequence"/>
</dbReference>
<keyword evidence="5" id="KW-1185">Reference proteome</keyword>
<dbReference type="EMBL" id="JACEIK010000540">
    <property type="protein sequence ID" value="MCD7458773.1"/>
    <property type="molecule type" value="Genomic_DNA"/>
</dbReference>
<keyword evidence="1" id="KW-0862">Zinc</keyword>
<evidence type="ECO:0000256" key="1">
    <source>
        <dbReference type="PROSITE-ProRule" id="PRU00175"/>
    </source>
</evidence>
<comment type="caution">
    <text evidence="4">The sequence shown here is derived from an EMBL/GenBank/DDBJ whole genome shotgun (WGS) entry which is preliminary data.</text>
</comment>
<sequence length="2416" mass="269873">MGRQSEGLYDPRIPELKMVLHEGAFFPSEKFSSPEFLEILVALGLRQSLSFTGLLDCATSVALLHNSEESEAVKNGSRLLYLLDTVASKLSAEDADSNTGYETSQGLCLSVCNEGAVDVTDNLSGIISFLSNWIDDMTGEEFWSTLRSISWCPVLEDPPIRGLPWLASGRKIAMPINVRPKSQMWMVSSKMHILDGECSEHLQHKLGWMDRPSIEILSEQLLGLSKFYVEVNESSDVAPNFDSVLQKQVLLIYSQLQEFIGINDFEVLKSTLDGAQWVWIGDDFVSPAVLAFDSPVKFSPYLYVVPSELTDFRDLLVELGVRLSFDVFDYFHVLQRLQNDVKGFPLSADQLSFVNRVLEAIADCNMDSLMFEASSTPLLLPDSSGVLMSAGDLVYNDAPWMESNTLGGKRLVHPSISQNLADRLGIQSLRSVSLVSEEMTKDLPCMDYTKICELLELYGKTDFLLYDLLELADCCKAKKLHLIFDRREHRCQSLLQHNLGDFQGPALVVILEEANLSRDEVAGLQFLPPWGLRGDTMNYGLGLISCFSISDFVSVVSDGFLYMFDPKGLALAMPSHRAPAAKMFSLRGTNLTERFRDQFTPLLIDQNVPWSLSNSTVIRMPFSPECMKDGLEFGLKKISMMLDKFLNNASATILFLKSVLQISLSVWEQGSPQPSLEYSVDLDPLYSVSRNPFSEKKWKKFQLSSLFSSSNSAIKLQVIDVNFWKQGTKIVDRWLVVLSMGSGQTRNMALDRRYMAYNLTPVGGVAALISQNGQPSNTCSSSFIMSPLPLSSTINIPVTILGYFLVCHNQGRFLFKDQEMKSLVGPRFDAGNQLIEAWNRELMCCVRDSYVKLVLEMQKLRREPSTSLLEPSMARAVSLTLNAYGDQIYSFWPRSTRNLLIEQEQDGNDFMLLKVSKADWGCITQQVIQPFYARLMDLPVWQLYSGNLVKAEEGMFLSQPGNGVEGGLLPATVCAFVKEHYPVFSVPWELVSEIQALGVTVREIKPKMVRDLLRASSTSIVLRSVETYIDVLEYCLSDIQLLETGEPNRPDSFRNISNTDSVKECSEAQTNSFSESSSSSNRIHNTLQPSSSSGGDALDMMTSLGKALFDLGRVVVEDIGRGGGPLSQRNVISGTTGDSVRDRIDQKLLAVANQLRGLPCPTGTNHLTRLGVTELWVGNKDQQSLMISLAAKFLHPKVLERSILLNIFSNSTIQSLLKLQSFSLILLANHMRFLFHENWVNHVVDSNMAPWFSWENNATSASECGPSPNWIRLFWKIVNDCSDDLELFADWPLIPAYLGRPVLCRVKERKLVFVPPIITDIDSIDLDDRESREGDLSGSLESEEIQSYSLSFKVAGRKYPWLRSLLNQCNIPMFDTSFLDCAGHCKCLPSEGKSLGQVIASKLVAAKNAGYFPELTSFPDSEREELFTLFASDFSANSSGYGREELEGLRDLPIYKTVVGTYTRLQSHDLCMIASNTFLKPFDERCLFVSTDSNEKPLFRALGVPELHDRQIFVKFGLPGFDEKPQSVQEDILIYLYSNWQDLQEDSSIVEVLKETKFVRSADEMSAELFKPNDLFDPSDALLTSVFSGMKIKFPGERFISEGWLHILKKAGLHTSAESDVILECAKRVESLGRDFMPPSGLADDLEKDLFSSQDELSFEIWLLAESLVKAIISNFAVLYSNHFCSTFGKIACVPAEKGFPNAGGKRSAKRVLCSYSEAILLKDWPLAWSCAPILSRQSIVPPEYTWGALNLRSPPACPTVLRHLQVIGRNSGEDTLAHWPATAGIKTIDEASFDVLKYLDRVWSSLSSSDKEALCQVAFMPAANGTRLVTASCLFTRLTINLSPFAFELPSLYLPYVSILKDLGLQDTLSISSAKTLLLNLQKACGYQRLNPNEFRAVMGIVHFICDQANTLDMSSWHSEAVVPDNDCRLVHAKSCVYIDSYGSSYIKFIDISKLRFVHQDLPEKLCIAFGIKKLSDVVIEELLCEDHLQSLECIGSVPIEAIRHKLLSRSFQAAMWTLVSSMASNVPGIGHATLEDIQSSLKLVAEKLRFVQCLHTRFVLHPKSLDITLVRQESMFPEWKDTSRHRALYFVEPSKTYVLIAELPDYVSIADVIAIAVSRVLDFPIPLPMGSLFLCPEGSETALVDILKLGSHMQANECRSEKVGLLGRDILPQDALQVQFHPLRPFYAGEIVAWRQQNGEKLRYGRVLENVRPSAGQALYRFKVEISLGSIELLLSSHVFSFKSVTISGEDSSADFLEGYCMMDSTRNEGVTGRVKSRPSEGNDQQQQQQQLQALQHGRVSAAELVQAVQEMLSAAGISMDVEKQSLLETTITLQEQFKDSQAALLLEQEKSDMATKDAETAKAAWLCRICLNTEVDVTIVPCGHVLCRRCSSAVSRCPFCRLQVSKVMRMFRP</sequence>
<dbReference type="SUPFAM" id="SSF57850">
    <property type="entry name" value="RING/U-box"/>
    <property type="match status" value="1"/>
</dbReference>
<dbReference type="SMART" id="SM00184">
    <property type="entry name" value="RING"/>
    <property type="match status" value="1"/>
</dbReference>
<keyword evidence="1" id="KW-0863">Zinc-finger</keyword>
<dbReference type="PANTHER" id="PTHR15600:SF42">
    <property type="entry name" value="SACSIN"/>
    <property type="match status" value="1"/>
</dbReference>
<dbReference type="InterPro" id="IPR052972">
    <property type="entry name" value="Sacsin_chaperone_reg"/>
</dbReference>
<organism evidence="4 5">
    <name type="scientific">Datura stramonium</name>
    <name type="common">Jimsonweed</name>
    <name type="synonym">Common thornapple</name>
    <dbReference type="NCBI Taxonomy" id="4076"/>
    <lineage>
        <taxon>Eukaryota</taxon>
        <taxon>Viridiplantae</taxon>
        <taxon>Streptophyta</taxon>
        <taxon>Embryophyta</taxon>
        <taxon>Tracheophyta</taxon>
        <taxon>Spermatophyta</taxon>
        <taxon>Magnoliopsida</taxon>
        <taxon>eudicotyledons</taxon>
        <taxon>Gunneridae</taxon>
        <taxon>Pentapetalae</taxon>
        <taxon>asterids</taxon>
        <taxon>lamiids</taxon>
        <taxon>Solanales</taxon>
        <taxon>Solanaceae</taxon>
        <taxon>Solanoideae</taxon>
        <taxon>Datureae</taxon>
        <taxon>Datura</taxon>
    </lineage>
</organism>
<dbReference type="PANTHER" id="PTHR15600">
    <property type="entry name" value="SACSIN"/>
    <property type="match status" value="1"/>
</dbReference>
<accession>A0ABS8SJ23</accession>
<dbReference type="PROSITE" id="PS50089">
    <property type="entry name" value="ZF_RING_2"/>
    <property type="match status" value="1"/>
</dbReference>
<evidence type="ECO:0000313" key="4">
    <source>
        <dbReference type="EMBL" id="MCD7458773.1"/>
    </source>
</evidence>
<feature type="domain" description="RING-type" evidence="3">
    <location>
        <begin position="2370"/>
        <end position="2404"/>
    </location>
</feature>
<name>A0ABS8SJ23_DATST</name>
<evidence type="ECO:0000313" key="5">
    <source>
        <dbReference type="Proteomes" id="UP000823775"/>
    </source>
</evidence>
<proteinExistence type="predicted"/>
<dbReference type="Pfam" id="PF13920">
    <property type="entry name" value="zf-C3HC4_3"/>
    <property type="match status" value="1"/>
</dbReference>
<keyword evidence="1" id="KW-0479">Metal-binding</keyword>
<evidence type="ECO:0000256" key="2">
    <source>
        <dbReference type="SAM" id="MobiDB-lite"/>
    </source>
</evidence>
<reference evidence="4 5" key="1">
    <citation type="journal article" date="2021" name="BMC Genomics">
        <title>Datura genome reveals duplications of psychoactive alkaloid biosynthetic genes and high mutation rate following tissue culture.</title>
        <authorList>
            <person name="Rajewski A."/>
            <person name="Carter-House D."/>
            <person name="Stajich J."/>
            <person name="Litt A."/>
        </authorList>
    </citation>
    <scope>NUCLEOTIDE SEQUENCE [LARGE SCALE GENOMIC DNA]</scope>
    <source>
        <strain evidence="4">AR-01</strain>
    </source>
</reference>
<feature type="compositionally biased region" description="Polar residues" evidence="2">
    <location>
        <begin position="1081"/>
        <end position="1094"/>
    </location>
</feature>
<protein>
    <recommendedName>
        <fullName evidence="3">RING-type domain-containing protein</fullName>
    </recommendedName>
</protein>
<feature type="region of interest" description="Disordered" evidence="2">
    <location>
        <begin position="2270"/>
        <end position="2291"/>
    </location>
</feature>
<dbReference type="Pfam" id="PF25794">
    <property type="entry name" value="SACS"/>
    <property type="match status" value="1"/>
</dbReference>
<gene>
    <name evidence="4" type="ORF">HAX54_039150</name>
</gene>